<sequence length="127" mass="13416">MKAVLTAAVMACLAAPLWAEDLFVREQLSAQPLSDAQDMVVIVSKLTLKPGGRIPLHTHPGDEHAVVVQGGTALMPNGKEVEFSSDMALFFSAGDVHGGVTNHGDADMVILTTHVVNALEPFETLAE</sequence>
<reference evidence="3 4" key="1">
    <citation type="submission" date="2015-09" db="EMBL/GenBank/DDBJ databases">
        <authorList>
            <consortium name="Swine Surveillance"/>
        </authorList>
    </citation>
    <scope>NUCLEOTIDE SEQUENCE [LARGE SCALE GENOMIC DNA]</scope>
    <source>
        <strain evidence="3 4">CECT 7648</strain>
    </source>
</reference>
<dbReference type="SUPFAM" id="SSF51182">
    <property type="entry name" value="RmlC-like cupins"/>
    <property type="match status" value="1"/>
</dbReference>
<dbReference type="EMBL" id="CYSE01000001">
    <property type="protein sequence ID" value="CUH75449.1"/>
    <property type="molecule type" value="Genomic_DNA"/>
</dbReference>
<protein>
    <recommendedName>
        <fullName evidence="2">Cupin type-2 domain-containing protein</fullName>
    </recommendedName>
</protein>
<proteinExistence type="predicted"/>
<dbReference type="InterPro" id="IPR011051">
    <property type="entry name" value="RmlC_Cupin_sf"/>
</dbReference>
<dbReference type="Pfam" id="PF07883">
    <property type="entry name" value="Cupin_2"/>
    <property type="match status" value="1"/>
</dbReference>
<dbReference type="OrthoDB" id="8447070at2"/>
<keyword evidence="4" id="KW-1185">Reference proteome</keyword>
<name>A0A0N7LYP6_9RHOB</name>
<dbReference type="Proteomes" id="UP000054935">
    <property type="component" value="Unassembled WGS sequence"/>
</dbReference>
<evidence type="ECO:0000256" key="1">
    <source>
        <dbReference type="SAM" id="SignalP"/>
    </source>
</evidence>
<dbReference type="STRING" id="441103.TRN7648_00445"/>
<dbReference type="AlphaFoldDB" id="A0A0N7LYP6"/>
<keyword evidence="1" id="KW-0732">Signal</keyword>
<dbReference type="InterPro" id="IPR014710">
    <property type="entry name" value="RmlC-like_jellyroll"/>
</dbReference>
<feature type="domain" description="Cupin type-2" evidence="2">
    <location>
        <begin position="46"/>
        <end position="112"/>
    </location>
</feature>
<evidence type="ECO:0000313" key="3">
    <source>
        <dbReference type="EMBL" id="CUH75449.1"/>
    </source>
</evidence>
<dbReference type="InterPro" id="IPR013096">
    <property type="entry name" value="Cupin_2"/>
</dbReference>
<dbReference type="Gene3D" id="2.60.120.10">
    <property type="entry name" value="Jelly Rolls"/>
    <property type="match status" value="1"/>
</dbReference>
<evidence type="ECO:0000313" key="4">
    <source>
        <dbReference type="Proteomes" id="UP000054935"/>
    </source>
</evidence>
<evidence type="ECO:0000259" key="2">
    <source>
        <dbReference type="Pfam" id="PF07883"/>
    </source>
</evidence>
<gene>
    <name evidence="3" type="ORF">TRN7648_00445</name>
</gene>
<feature type="chain" id="PRO_5006015705" description="Cupin type-2 domain-containing protein" evidence="1">
    <location>
        <begin position="20"/>
        <end position="127"/>
    </location>
</feature>
<feature type="signal peptide" evidence="1">
    <location>
        <begin position="1"/>
        <end position="19"/>
    </location>
</feature>
<dbReference type="RefSeq" id="WP_058245997.1">
    <property type="nucleotide sequence ID" value="NZ_CYSE01000001.1"/>
</dbReference>
<accession>A0A0N7LYP6</accession>
<organism evidence="3 4">
    <name type="scientific">Tropicibacter naphthalenivorans</name>
    <dbReference type="NCBI Taxonomy" id="441103"/>
    <lineage>
        <taxon>Bacteria</taxon>
        <taxon>Pseudomonadati</taxon>
        <taxon>Pseudomonadota</taxon>
        <taxon>Alphaproteobacteria</taxon>
        <taxon>Rhodobacterales</taxon>
        <taxon>Roseobacteraceae</taxon>
        <taxon>Tropicibacter</taxon>
    </lineage>
</organism>